<name>A0A397TAF9_9GLOM</name>
<proteinExistence type="predicted"/>
<gene>
    <name evidence="1" type="ORF">C1645_758083</name>
</gene>
<dbReference type="Proteomes" id="UP000265703">
    <property type="component" value="Unassembled WGS sequence"/>
</dbReference>
<comment type="caution">
    <text evidence="1">The sequence shown here is derived from an EMBL/GenBank/DDBJ whole genome shotgun (WGS) entry which is preliminary data.</text>
</comment>
<keyword evidence="2" id="KW-1185">Reference proteome</keyword>
<evidence type="ECO:0000313" key="1">
    <source>
        <dbReference type="EMBL" id="RIA95253.1"/>
    </source>
</evidence>
<reference evidence="1 2" key="1">
    <citation type="submission" date="2018-06" db="EMBL/GenBank/DDBJ databases">
        <title>Comparative genomics reveals the genomic features of Rhizophagus irregularis, R. cerebriforme, R. diaphanum and Gigaspora rosea, and their symbiotic lifestyle signature.</title>
        <authorList>
            <person name="Morin E."/>
            <person name="San Clemente H."/>
            <person name="Chen E.C.H."/>
            <person name="De La Providencia I."/>
            <person name="Hainaut M."/>
            <person name="Kuo A."/>
            <person name="Kohler A."/>
            <person name="Murat C."/>
            <person name="Tang N."/>
            <person name="Roy S."/>
            <person name="Loubradou J."/>
            <person name="Henrissat B."/>
            <person name="Grigoriev I.V."/>
            <person name="Corradi N."/>
            <person name="Roux C."/>
            <person name="Martin F.M."/>
        </authorList>
    </citation>
    <scope>NUCLEOTIDE SEQUENCE [LARGE SCALE GENOMIC DNA]</scope>
    <source>
        <strain evidence="1 2">DAOM 227022</strain>
    </source>
</reference>
<protein>
    <submittedName>
        <fullName evidence="1">Uncharacterized protein</fullName>
    </submittedName>
</protein>
<sequence length="59" mass="6957">MIFHVKGIVLFLLSSILFTNLVMPLKDFFTLLHHLILPAYWLCQLSYQIIQYLLPLVHS</sequence>
<organism evidence="1 2">
    <name type="scientific">Glomus cerebriforme</name>
    <dbReference type="NCBI Taxonomy" id="658196"/>
    <lineage>
        <taxon>Eukaryota</taxon>
        <taxon>Fungi</taxon>
        <taxon>Fungi incertae sedis</taxon>
        <taxon>Mucoromycota</taxon>
        <taxon>Glomeromycotina</taxon>
        <taxon>Glomeromycetes</taxon>
        <taxon>Glomerales</taxon>
        <taxon>Glomeraceae</taxon>
        <taxon>Glomus</taxon>
    </lineage>
</organism>
<evidence type="ECO:0000313" key="2">
    <source>
        <dbReference type="Proteomes" id="UP000265703"/>
    </source>
</evidence>
<dbReference type="AlphaFoldDB" id="A0A397TAF9"/>
<accession>A0A397TAF9</accession>
<dbReference type="EMBL" id="QKYT01000065">
    <property type="protein sequence ID" value="RIA95253.1"/>
    <property type="molecule type" value="Genomic_DNA"/>
</dbReference>